<dbReference type="OMA" id="SQVNWET"/>
<comment type="function">
    <text evidence="10">Catalyzes the reduction of fatty acyl-CoA to fatty alcohols.</text>
</comment>
<evidence type="ECO:0000259" key="11">
    <source>
        <dbReference type="Pfam" id="PF03015"/>
    </source>
</evidence>
<protein>
    <recommendedName>
        <fullName evidence="10">Fatty acyl-CoA reductase</fullName>
        <ecNumber evidence="10">1.2.1.84</ecNumber>
    </recommendedName>
</protein>
<evidence type="ECO:0000259" key="12">
    <source>
        <dbReference type="Pfam" id="PF07993"/>
    </source>
</evidence>
<keyword evidence="5 10" id="KW-0521">NADP</keyword>
<dbReference type="GO" id="GO:0016020">
    <property type="term" value="C:membrane"/>
    <property type="evidence" value="ECO:0007669"/>
    <property type="project" value="UniProtKB-SubCell"/>
</dbReference>
<keyword evidence="3 10" id="KW-0444">Lipid biosynthesis</keyword>
<comment type="subcellular location">
    <subcellularLocation>
        <location evidence="1">Membrane</location>
        <topology evidence="1">Multi-pass membrane protein</topology>
    </subcellularLocation>
</comment>
<dbReference type="FunFam" id="3.40.50.720:FF:000143">
    <property type="entry name" value="Fatty acyl-CoA reductase"/>
    <property type="match status" value="1"/>
</dbReference>
<dbReference type="CDD" id="cd05236">
    <property type="entry name" value="FAR-N_SDR_e"/>
    <property type="match status" value="1"/>
</dbReference>
<keyword evidence="7 10" id="KW-0443">Lipid metabolism</keyword>
<evidence type="ECO:0000256" key="4">
    <source>
        <dbReference type="ARBA" id="ARBA00022692"/>
    </source>
</evidence>
<gene>
    <name evidence="13" type="primary">AUGUSTUS-3.0.2_15381</name>
    <name evidence="13" type="ORF">TcasGA2_TC015381</name>
</gene>
<accession>D2A4K1</accession>
<dbReference type="Gene3D" id="3.40.50.720">
    <property type="entry name" value="NAD(P)-binding Rossmann-like Domain"/>
    <property type="match status" value="1"/>
</dbReference>
<dbReference type="EMBL" id="KQ971344">
    <property type="protein sequence ID" value="EFA05235.1"/>
    <property type="molecule type" value="Genomic_DNA"/>
</dbReference>
<evidence type="ECO:0000256" key="1">
    <source>
        <dbReference type="ARBA" id="ARBA00004141"/>
    </source>
</evidence>
<keyword evidence="6 10" id="KW-1133">Transmembrane helix</keyword>
<dbReference type="AlphaFoldDB" id="D2A4K1"/>
<dbReference type="EC" id="1.2.1.84" evidence="10"/>
<dbReference type="Pfam" id="PF07993">
    <property type="entry name" value="NAD_binding_4"/>
    <property type="match status" value="1"/>
</dbReference>
<dbReference type="InterPro" id="IPR013120">
    <property type="entry name" value="FAR_NAD-bd"/>
</dbReference>
<name>D2A4K1_TRICA</name>
<dbReference type="eggNOG" id="KOG1221">
    <property type="taxonomic scope" value="Eukaryota"/>
</dbReference>
<feature type="domain" description="Thioester reductase (TE)" evidence="12">
    <location>
        <begin position="18"/>
        <end position="289"/>
    </location>
</feature>
<dbReference type="CDD" id="cd09071">
    <property type="entry name" value="FAR_C"/>
    <property type="match status" value="1"/>
</dbReference>
<dbReference type="PANTHER" id="PTHR11011:SF118">
    <property type="entry name" value="FATTY ACYL-COA REDUCTASE"/>
    <property type="match status" value="1"/>
</dbReference>
<reference evidence="13 14" key="1">
    <citation type="journal article" date="2008" name="Nature">
        <title>The genome of the model beetle and pest Tribolium castaneum.</title>
        <authorList>
            <consortium name="Tribolium Genome Sequencing Consortium"/>
            <person name="Richards S."/>
            <person name="Gibbs R.A."/>
            <person name="Weinstock G.M."/>
            <person name="Brown S.J."/>
            <person name="Denell R."/>
            <person name="Beeman R.W."/>
            <person name="Gibbs R."/>
            <person name="Beeman R.W."/>
            <person name="Brown S.J."/>
            <person name="Bucher G."/>
            <person name="Friedrich M."/>
            <person name="Grimmelikhuijzen C.J."/>
            <person name="Klingler M."/>
            <person name="Lorenzen M."/>
            <person name="Richards S."/>
            <person name="Roth S."/>
            <person name="Schroder R."/>
            <person name="Tautz D."/>
            <person name="Zdobnov E.M."/>
            <person name="Muzny D."/>
            <person name="Gibbs R.A."/>
            <person name="Weinstock G.M."/>
            <person name="Attaway T."/>
            <person name="Bell S."/>
            <person name="Buhay C.J."/>
            <person name="Chandrabose M.N."/>
            <person name="Chavez D."/>
            <person name="Clerk-Blankenburg K.P."/>
            <person name="Cree A."/>
            <person name="Dao M."/>
            <person name="Davis C."/>
            <person name="Chacko J."/>
            <person name="Dinh H."/>
            <person name="Dugan-Rocha S."/>
            <person name="Fowler G."/>
            <person name="Garner T.T."/>
            <person name="Garnes J."/>
            <person name="Gnirke A."/>
            <person name="Hawes A."/>
            <person name="Hernandez J."/>
            <person name="Hines S."/>
            <person name="Holder M."/>
            <person name="Hume J."/>
            <person name="Jhangiani S.N."/>
            <person name="Joshi V."/>
            <person name="Khan Z.M."/>
            <person name="Jackson L."/>
            <person name="Kovar C."/>
            <person name="Kowis A."/>
            <person name="Lee S."/>
            <person name="Lewis L.R."/>
            <person name="Margolis J."/>
            <person name="Morgan M."/>
            <person name="Nazareth L.V."/>
            <person name="Nguyen N."/>
            <person name="Okwuonu G."/>
            <person name="Parker D."/>
            <person name="Richards S."/>
            <person name="Ruiz S.J."/>
            <person name="Santibanez J."/>
            <person name="Savard J."/>
            <person name="Scherer S.E."/>
            <person name="Schneider B."/>
            <person name="Sodergren E."/>
            <person name="Tautz D."/>
            <person name="Vattahil S."/>
            <person name="Villasana D."/>
            <person name="White C.S."/>
            <person name="Wright R."/>
            <person name="Park Y."/>
            <person name="Beeman R.W."/>
            <person name="Lord J."/>
            <person name="Oppert B."/>
            <person name="Lorenzen M."/>
            <person name="Brown S."/>
            <person name="Wang L."/>
            <person name="Savard J."/>
            <person name="Tautz D."/>
            <person name="Richards S."/>
            <person name="Weinstock G."/>
            <person name="Gibbs R.A."/>
            <person name="Liu Y."/>
            <person name="Worley K."/>
            <person name="Weinstock G."/>
            <person name="Elsik C.G."/>
            <person name="Reese J.T."/>
            <person name="Elhaik E."/>
            <person name="Landan G."/>
            <person name="Graur D."/>
            <person name="Arensburger P."/>
            <person name="Atkinson P."/>
            <person name="Beeman R.W."/>
            <person name="Beidler J."/>
            <person name="Brown S.J."/>
            <person name="Demuth J.P."/>
            <person name="Drury D.W."/>
            <person name="Du Y.Z."/>
            <person name="Fujiwara H."/>
            <person name="Lorenzen M."/>
            <person name="Maselli V."/>
            <person name="Osanai M."/>
            <person name="Park Y."/>
            <person name="Robertson H.M."/>
            <person name="Tu Z."/>
            <person name="Wang J.J."/>
            <person name="Wang S."/>
            <person name="Richards S."/>
            <person name="Song H."/>
            <person name="Zhang L."/>
            <person name="Sodergren E."/>
            <person name="Werner D."/>
            <person name="Stanke M."/>
            <person name="Morgenstern B."/>
            <person name="Solovyev V."/>
            <person name="Kosarev P."/>
            <person name="Brown G."/>
            <person name="Chen H.C."/>
            <person name="Ermolaeva O."/>
            <person name="Hlavina W."/>
            <person name="Kapustin Y."/>
            <person name="Kiryutin B."/>
            <person name="Kitts P."/>
            <person name="Maglott D."/>
            <person name="Pruitt K."/>
            <person name="Sapojnikov V."/>
            <person name="Souvorov A."/>
            <person name="Mackey A.J."/>
            <person name="Waterhouse R.M."/>
            <person name="Wyder S."/>
            <person name="Zdobnov E.M."/>
            <person name="Zdobnov E.M."/>
            <person name="Wyder S."/>
            <person name="Kriventseva E.V."/>
            <person name="Kadowaki T."/>
            <person name="Bork P."/>
            <person name="Aranda M."/>
            <person name="Bao R."/>
            <person name="Beermann A."/>
            <person name="Berns N."/>
            <person name="Bolognesi R."/>
            <person name="Bonneton F."/>
            <person name="Bopp D."/>
            <person name="Brown S.J."/>
            <person name="Bucher G."/>
            <person name="Butts T."/>
            <person name="Chaumot A."/>
            <person name="Denell R.E."/>
            <person name="Ferrier D.E."/>
            <person name="Friedrich M."/>
            <person name="Gordon C.M."/>
            <person name="Jindra M."/>
            <person name="Klingler M."/>
            <person name="Lan Q."/>
            <person name="Lattorff H.M."/>
            <person name="Laudet V."/>
            <person name="von Levetsow C."/>
            <person name="Liu Z."/>
            <person name="Lutz R."/>
            <person name="Lynch J.A."/>
            <person name="da Fonseca R.N."/>
            <person name="Posnien N."/>
            <person name="Reuter R."/>
            <person name="Roth S."/>
            <person name="Savard J."/>
            <person name="Schinko J.B."/>
            <person name="Schmitt C."/>
            <person name="Schoppmeier M."/>
            <person name="Schroder R."/>
            <person name="Shippy T.D."/>
            <person name="Simonnet F."/>
            <person name="Marques-Souza H."/>
            <person name="Tautz D."/>
            <person name="Tomoyasu Y."/>
            <person name="Trauner J."/>
            <person name="Van der Zee M."/>
            <person name="Vervoort M."/>
            <person name="Wittkopp N."/>
            <person name="Wimmer E.A."/>
            <person name="Yang X."/>
            <person name="Jones A.K."/>
            <person name="Sattelle D.B."/>
            <person name="Ebert P.R."/>
            <person name="Nelson D."/>
            <person name="Scott J.G."/>
            <person name="Beeman R.W."/>
            <person name="Muthukrishnan S."/>
            <person name="Kramer K.J."/>
            <person name="Arakane Y."/>
            <person name="Beeman R.W."/>
            <person name="Zhu Q."/>
            <person name="Hogenkamp D."/>
            <person name="Dixit R."/>
            <person name="Oppert B."/>
            <person name="Jiang H."/>
            <person name="Zou Z."/>
            <person name="Marshall J."/>
            <person name="Elpidina E."/>
            <person name="Vinokurov K."/>
            <person name="Oppert C."/>
            <person name="Zou Z."/>
            <person name="Evans J."/>
            <person name="Lu Z."/>
            <person name="Zhao P."/>
            <person name="Sumathipala N."/>
            <person name="Altincicek B."/>
            <person name="Vilcinskas A."/>
            <person name="Williams M."/>
            <person name="Hultmark D."/>
            <person name="Hetru C."/>
            <person name="Jiang H."/>
            <person name="Grimmelikhuijzen C.J."/>
            <person name="Hauser F."/>
            <person name="Cazzamali G."/>
            <person name="Williamson M."/>
            <person name="Park Y."/>
            <person name="Li B."/>
            <person name="Tanaka Y."/>
            <person name="Predel R."/>
            <person name="Neupert S."/>
            <person name="Schachtner J."/>
            <person name="Verleyen P."/>
            <person name="Raible F."/>
            <person name="Bork P."/>
            <person name="Friedrich M."/>
            <person name="Walden K.K."/>
            <person name="Robertson H.M."/>
            <person name="Angeli S."/>
            <person name="Foret S."/>
            <person name="Bucher G."/>
            <person name="Schuetz S."/>
            <person name="Maleszka R."/>
            <person name="Wimmer E.A."/>
            <person name="Beeman R.W."/>
            <person name="Lorenzen M."/>
            <person name="Tomoyasu Y."/>
            <person name="Miller S.C."/>
            <person name="Grossmann D."/>
            <person name="Bucher G."/>
        </authorList>
    </citation>
    <scope>NUCLEOTIDE SEQUENCE [LARGE SCALE GENOMIC DNA]</scope>
    <source>
        <strain evidence="13 14">Georgia GA2</strain>
    </source>
</reference>
<dbReference type="Proteomes" id="UP000007266">
    <property type="component" value="Linkage group 6"/>
</dbReference>
<feature type="transmembrane region" description="Helical" evidence="10">
    <location>
        <begin position="351"/>
        <end position="375"/>
    </location>
</feature>
<evidence type="ECO:0000256" key="3">
    <source>
        <dbReference type="ARBA" id="ARBA00022516"/>
    </source>
</evidence>
<dbReference type="STRING" id="7070.D2A4K1"/>
<proteinExistence type="inferred from homology"/>
<evidence type="ECO:0000256" key="9">
    <source>
        <dbReference type="ARBA" id="ARBA00052530"/>
    </source>
</evidence>
<dbReference type="SUPFAM" id="SSF51735">
    <property type="entry name" value="NAD(P)-binding Rossmann-fold domains"/>
    <property type="match status" value="1"/>
</dbReference>
<keyword evidence="10" id="KW-0560">Oxidoreductase</keyword>
<dbReference type="FunCoup" id="D2A4K1">
    <property type="interactions" value="64"/>
</dbReference>
<evidence type="ECO:0000313" key="13">
    <source>
        <dbReference type="EMBL" id="EFA05235.1"/>
    </source>
</evidence>
<comment type="catalytic activity">
    <reaction evidence="9 10">
        <text>a long-chain fatty acyl-CoA + 2 NADPH + 2 H(+) = a long-chain primary fatty alcohol + 2 NADP(+) + CoA</text>
        <dbReference type="Rhea" id="RHEA:52716"/>
        <dbReference type="ChEBI" id="CHEBI:15378"/>
        <dbReference type="ChEBI" id="CHEBI:57287"/>
        <dbReference type="ChEBI" id="CHEBI:57783"/>
        <dbReference type="ChEBI" id="CHEBI:58349"/>
        <dbReference type="ChEBI" id="CHEBI:77396"/>
        <dbReference type="ChEBI" id="CHEBI:83139"/>
        <dbReference type="EC" id="1.2.1.84"/>
    </reaction>
</comment>
<comment type="similarity">
    <text evidence="2 10">Belongs to the fatty acyl-CoA reductase family.</text>
</comment>
<sequence>MSNKSAVAEFYKNRHILITGATGFMGKVLIEKLLRSCPQLSTIYLLVRPKKGKKPNERLEDIINCPVFDKLRDQPDGEKLLNKIYCISGDITQTKLNLSNDDEKTLTDNVELVFHMAANVRFDQPLKNAVLLNTGGTKNLLDLACCFKQLKIFIHVSTSYCHCNEVKLEEKLYNAPHDPRKILDLVTWMDDETLKTLTPKLLKKSPNTYAYTKCLTEQLVSEYKSKLPLVITRPSIVTAAWREPIPGWVDNLNGPTGLLVGAGKGVIRSMHCDPYLEANIVPVDSAINSLLLIGWKEGAGPSRDVQVYHVTSNNDNVISWGEALEVGRKHFYDNPFSVCLWYPGGSIKSNYWYHAIAVFFLHIIPAYLVDFLMVLTGNKTFLVRTQKRIQNGLEVLQYYTTRPWYFYNDNLDKIWSELSDLDKEIFYTDRLKIDYNQYILNYVLGARKYCVHEEPETLPYARKVLKRLFYLDMTKNIVLGIFFLWIFSYYASGFITKLDNRSIFNNTTIIG</sequence>
<dbReference type="Pfam" id="PF03015">
    <property type="entry name" value="Sterile"/>
    <property type="match status" value="1"/>
</dbReference>
<evidence type="ECO:0000256" key="2">
    <source>
        <dbReference type="ARBA" id="ARBA00005928"/>
    </source>
</evidence>
<dbReference type="OrthoDB" id="429813at2759"/>
<dbReference type="PhylomeDB" id="D2A4K1"/>
<reference evidence="13 14" key="2">
    <citation type="journal article" date="2010" name="Nucleic Acids Res.">
        <title>BeetleBase in 2010: revisions to provide comprehensive genomic information for Tribolium castaneum.</title>
        <authorList>
            <person name="Kim H.S."/>
            <person name="Murphy T."/>
            <person name="Xia J."/>
            <person name="Caragea D."/>
            <person name="Park Y."/>
            <person name="Beeman R.W."/>
            <person name="Lorenzen M.D."/>
            <person name="Butcher S."/>
            <person name="Manak J.R."/>
            <person name="Brown S.J."/>
        </authorList>
    </citation>
    <scope>GENOME REANNOTATION</scope>
    <source>
        <strain evidence="13 14">Georgia GA2</strain>
    </source>
</reference>
<dbReference type="GO" id="GO:0035336">
    <property type="term" value="P:long-chain fatty-acyl-CoA metabolic process"/>
    <property type="evidence" value="ECO:0000318"/>
    <property type="project" value="GO_Central"/>
</dbReference>
<dbReference type="GO" id="GO:0005777">
    <property type="term" value="C:peroxisome"/>
    <property type="evidence" value="ECO:0000318"/>
    <property type="project" value="GO_Central"/>
</dbReference>
<evidence type="ECO:0000256" key="8">
    <source>
        <dbReference type="ARBA" id="ARBA00023136"/>
    </source>
</evidence>
<keyword evidence="8 10" id="KW-0472">Membrane</keyword>
<dbReference type="PANTHER" id="PTHR11011">
    <property type="entry name" value="MALE STERILITY PROTEIN 2-RELATED"/>
    <property type="match status" value="1"/>
</dbReference>
<evidence type="ECO:0000256" key="5">
    <source>
        <dbReference type="ARBA" id="ARBA00022857"/>
    </source>
</evidence>
<feature type="transmembrane region" description="Helical" evidence="10">
    <location>
        <begin position="476"/>
        <end position="495"/>
    </location>
</feature>
<keyword evidence="4 10" id="KW-0812">Transmembrane</keyword>
<dbReference type="InterPro" id="IPR026055">
    <property type="entry name" value="FAR"/>
</dbReference>
<evidence type="ECO:0000313" key="14">
    <source>
        <dbReference type="Proteomes" id="UP000007266"/>
    </source>
</evidence>
<dbReference type="HOGENOM" id="CLU_024661_0_2_1"/>
<dbReference type="GO" id="GO:0102965">
    <property type="term" value="F:alcohol-forming long-chain fatty acyl-CoA reductase activity"/>
    <property type="evidence" value="ECO:0007669"/>
    <property type="project" value="UniProtKB-EC"/>
</dbReference>
<dbReference type="InterPro" id="IPR036291">
    <property type="entry name" value="NAD(P)-bd_dom_sf"/>
</dbReference>
<keyword evidence="14" id="KW-1185">Reference proteome</keyword>
<dbReference type="InParanoid" id="D2A4K1"/>
<feature type="domain" description="Fatty acyl-CoA reductase C-terminal" evidence="11">
    <location>
        <begin position="361"/>
        <end position="453"/>
    </location>
</feature>
<dbReference type="GO" id="GO:0080019">
    <property type="term" value="F:alcohol-forming very long-chain fatty acyl-CoA reductase activity"/>
    <property type="evidence" value="ECO:0000318"/>
    <property type="project" value="GO_Central"/>
</dbReference>
<organism evidence="13 14">
    <name type="scientific">Tribolium castaneum</name>
    <name type="common">Red flour beetle</name>
    <dbReference type="NCBI Taxonomy" id="7070"/>
    <lineage>
        <taxon>Eukaryota</taxon>
        <taxon>Metazoa</taxon>
        <taxon>Ecdysozoa</taxon>
        <taxon>Arthropoda</taxon>
        <taxon>Hexapoda</taxon>
        <taxon>Insecta</taxon>
        <taxon>Pterygota</taxon>
        <taxon>Neoptera</taxon>
        <taxon>Endopterygota</taxon>
        <taxon>Coleoptera</taxon>
        <taxon>Polyphaga</taxon>
        <taxon>Cucujiformia</taxon>
        <taxon>Tenebrionidae</taxon>
        <taxon>Tenebrionidae incertae sedis</taxon>
        <taxon>Tribolium</taxon>
    </lineage>
</organism>
<evidence type="ECO:0000256" key="7">
    <source>
        <dbReference type="ARBA" id="ARBA00023098"/>
    </source>
</evidence>
<evidence type="ECO:0000256" key="10">
    <source>
        <dbReference type="RuleBase" id="RU363097"/>
    </source>
</evidence>
<dbReference type="InterPro" id="IPR033640">
    <property type="entry name" value="FAR_C"/>
</dbReference>
<evidence type="ECO:0000256" key="6">
    <source>
        <dbReference type="ARBA" id="ARBA00022989"/>
    </source>
</evidence>